<dbReference type="EMBL" id="CP144700">
    <property type="protein sequence ID" value="WVZ22992.1"/>
    <property type="molecule type" value="Genomic_DNA"/>
</dbReference>
<sequence length="172" mass="19432">MAIIGRRVSGEGTIEYCEVTIRVLFEVQKGTEGDCFKKSEGELGNGERGVHSDLRVNDEEELTRYGELIPFFLNYCDPGCYSSLYMTTQCLTFMNYELGKCVFFVFVREYAGCGVIWSNFLHFLKPVSKLYFRKLYVVDARPRKNALANGAMGGGSELSSNYFQSEVVKGLN</sequence>
<feature type="domain" description="Myotubularin phosphatase" evidence="1">
    <location>
        <begin position="1"/>
        <end position="172"/>
    </location>
</feature>
<accession>A0AAQ3P8V8</accession>
<dbReference type="Proteomes" id="UP001374535">
    <property type="component" value="Chromosome 1"/>
</dbReference>
<reference evidence="2 3" key="1">
    <citation type="journal article" date="2023" name="Life. Sci Alliance">
        <title>Evolutionary insights into 3D genome organization and epigenetic landscape of Vigna mungo.</title>
        <authorList>
            <person name="Junaid A."/>
            <person name="Singh B."/>
            <person name="Bhatia S."/>
        </authorList>
    </citation>
    <scope>NUCLEOTIDE SEQUENCE [LARGE SCALE GENOMIC DNA]</scope>
    <source>
        <strain evidence="2">Urdbean</strain>
    </source>
</reference>
<protein>
    <recommendedName>
        <fullName evidence="1">Myotubularin phosphatase domain-containing protein</fullName>
    </recommendedName>
</protein>
<proteinExistence type="predicted"/>
<keyword evidence="3" id="KW-1185">Reference proteome</keyword>
<name>A0AAQ3P8V8_VIGMU</name>
<dbReference type="PROSITE" id="PS51339">
    <property type="entry name" value="PPASE_MYOTUBULARIN"/>
    <property type="match status" value="1"/>
</dbReference>
<dbReference type="InterPro" id="IPR010569">
    <property type="entry name" value="Myotubularin-like_Pase_dom"/>
</dbReference>
<organism evidence="2 3">
    <name type="scientific">Vigna mungo</name>
    <name type="common">Black gram</name>
    <name type="synonym">Phaseolus mungo</name>
    <dbReference type="NCBI Taxonomy" id="3915"/>
    <lineage>
        <taxon>Eukaryota</taxon>
        <taxon>Viridiplantae</taxon>
        <taxon>Streptophyta</taxon>
        <taxon>Embryophyta</taxon>
        <taxon>Tracheophyta</taxon>
        <taxon>Spermatophyta</taxon>
        <taxon>Magnoliopsida</taxon>
        <taxon>eudicotyledons</taxon>
        <taxon>Gunneridae</taxon>
        <taxon>Pentapetalae</taxon>
        <taxon>rosids</taxon>
        <taxon>fabids</taxon>
        <taxon>Fabales</taxon>
        <taxon>Fabaceae</taxon>
        <taxon>Papilionoideae</taxon>
        <taxon>50 kb inversion clade</taxon>
        <taxon>NPAAA clade</taxon>
        <taxon>indigoferoid/millettioid clade</taxon>
        <taxon>Phaseoleae</taxon>
        <taxon>Vigna</taxon>
    </lineage>
</organism>
<evidence type="ECO:0000259" key="1">
    <source>
        <dbReference type="PROSITE" id="PS51339"/>
    </source>
</evidence>
<dbReference type="AlphaFoldDB" id="A0AAQ3P8V8"/>
<gene>
    <name evidence="2" type="ORF">V8G54_001536</name>
</gene>
<evidence type="ECO:0000313" key="3">
    <source>
        <dbReference type="Proteomes" id="UP001374535"/>
    </source>
</evidence>
<evidence type="ECO:0000313" key="2">
    <source>
        <dbReference type="EMBL" id="WVZ22992.1"/>
    </source>
</evidence>